<geneLocation type="plasmid" evidence="4">
    <name>phdza17.1</name>
</geneLocation>
<evidence type="ECO:0000313" key="3">
    <source>
        <dbReference type="EMBL" id="ATW34784.1"/>
    </source>
</evidence>
<keyword evidence="2" id="KW-1133">Transmembrane helix</keyword>
<evidence type="ECO:0000256" key="1">
    <source>
        <dbReference type="SAM" id="MobiDB-lite"/>
    </source>
</evidence>
<feature type="region of interest" description="Disordered" evidence="1">
    <location>
        <begin position="38"/>
        <end position="60"/>
    </location>
</feature>
<organism evidence="3 4">
    <name type="scientific">Candidatus Williamhamiltonella defendens</name>
    <dbReference type="NCBI Taxonomy" id="138072"/>
    <lineage>
        <taxon>Bacteria</taxon>
        <taxon>Pseudomonadati</taxon>
        <taxon>Pseudomonadota</taxon>
        <taxon>Gammaproteobacteria</taxon>
        <taxon>Enterobacterales</taxon>
        <taxon>Enterobacteriaceae</taxon>
        <taxon>aphid secondary symbionts</taxon>
        <taxon>Candidatus Williamhamiltonella</taxon>
    </lineage>
</organism>
<keyword evidence="2" id="KW-0812">Transmembrane</keyword>
<keyword evidence="2" id="KW-0472">Membrane</keyword>
<feature type="compositionally biased region" description="Polar residues" evidence="1">
    <location>
        <begin position="48"/>
        <end position="59"/>
    </location>
</feature>
<gene>
    <name evidence="3" type="ORF">BJP43_10320</name>
</gene>
<sequence length="83" mass="8837">MSAQTHVRESESSSGSFISWQFLLCQVMFAIGLVADVNSKKDSGGGLKTNNRSSQSKKGSSGCFFLFVAGSARKGREAVAENQ</sequence>
<dbReference type="AlphaFoldDB" id="A0A2D3TGI0"/>
<feature type="transmembrane region" description="Helical" evidence="2">
    <location>
        <begin position="17"/>
        <end position="35"/>
    </location>
</feature>
<accession>A0A2D3TGI0</accession>
<evidence type="ECO:0000313" key="4">
    <source>
        <dbReference type="Proteomes" id="UP000229055"/>
    </source>
</evidence>
<proteinExistence type="predicted"/>
<dbReference type="Proteomes" id="UP000229055">
    <property type="component" value="Plasmid pHDZA17.1"/>
</dbReference>
<reference evidence="4" key="2">
    <citation type="submission" date="2017-11" db="EMBL/GenBank/DDBJ databases">
        <title>PacBio sequencing of new strain of the secondary endosymbiont Candidatus Hamiltonella defensa.</title>
        <authorList>
            <person name="Strand M.R."/>
            <person name="Oliver K."/>
        </authorList>
    </citation>
    <scope>NUCLEOTIDE SEQUENCE [LARGE SCALE GENOMIC DNA]</scope>
    <source>
        <strain evidence="4">ZA17</strain>
        <plasmid evidence="4">phdza17.1</plasmid>
    </source>
</reference>
<reference evidence="4" key="1">
    <citation type="submission" date="2016-10" db="EMBL/GenBank/DDBJ databases">
        <authorList>
            <person name="Chevignon G."/>
        </authorList>
    </citation>
    <scope>NUCLEOTIDE SEQUENCE [LARGE SCALE GENOMIC DNA]</scope>
    <source>
        <strain evidence="4">ZA17</strain>
        <plasmid evidence="4">phdza17.1</plasmid>
    </source>
</reference>
<name>A0A2D3TGI0_9ENTR</name>
<dbReference type="EMBL" id="CP017614">
    <property type="protein sequence ID" value="ATW34784.1"/>
    <property type="molecule type" value="Genomic_DNA"/>
</dbReference>
<dbReference type="RefSeq" id="WP_100097190.1">
    <property type="nucleotide sequence ID" value="NZ_CP017614.1"/>
</dbReference>
<keyword evidence="3" id="KW-0614">Plasmid</keyword>
<protein>
    <submittedName>
        <fullName evidence="3">Uncharacterized protein</fullName>
    </submittedName>
</protein>
<evidence type="ECO:0000256" key="2">
    <source>
        <dbReference type="SAM" id="Phobius"/>
    </source>
</evidence>